<feature type="domain" description="PD-(D/E)XK nuclease" evidence="1">
    <location>
        <begin position="9"/>
        <end position="132"/>
    </location>
</feature>
<evidence type="ECO:0000259" key="1">
    <source>
        <dbReference type="Pfam" id="PF20472"/>
    </source>
</evidence>
<dbReference type="RefSeq" id="WP_130087900.1">
    <property type="nucleotide sequence ID" value="NZ_SEZJ01000013.1"/>
</dbReference>
<gene>
    <name evidence="2" type="ORF">ERW49_14275</name>
</gene>
<reference evidence="2 3" key="1">
    <citation type="submission" date="2019-02" db="EMBL/GenBank/DDBJ databases">
        <title>Genome sequences of Aliivibrio finisterrensis strains from farmed Atlantic salmon.</title>
        <authorList>
            <person name="Bowman J.P."/>
        </authorList>
    </citation>
    <scope>NUCLEOTIDE SEQUENCE [LARGE SCALE GENOMIC DNA]</scope>
    <source>
        <strain evidence="2 3">A32</strain>
    </source>
</reference>
<dbReference type="InterPro" id="IPR046821">
    <property type="entry name" value="PDDEXK_11"/>
</dbReference>
<evidence type="ECO:0000313" key="3">
    <source>
        <dbReference type="Proteomes" id="UP000293465"/>
    </source>
</evidence>
<name>A0A4V1Z7I8_9GAMM</name>
<dbReference type="OrthoDB" id="5879094at2"/>
<dbReference type="GeneID" id="56276232"/>
<organism evidence="2 3">
    <name type="scientific">Aliivibrio finisterrensis</name>
    <dbReference type="NCBI Taxonomy" id="511998"/>
    <lineage>
        <taxon>Bacteria</taxon>
        <taxon>Pseudomonadati</taxon>
        <taxon>Pseudomonadota</taxon>
        <taxon>Gammaproteobacteria</taxon>
        <taxon>Vibrionales</taxon>
        <taxon>Vibrionaceae</taxon>
        <taxon>Aliivibrio</taxon>
    </lineage>
</organism>
<accession>A0A4V1Z7I8</accession>
<proteinExistence type="predicted"/>
<protein>
    <recommendedName>
        <fullName evidence="1">PD-(D/E)XK nuclease domain-containing protein</fullName>
    </recommendedName>
</protein>
<dbReference type="AlphaFoldDB" id="A0A4V1Z7I8"/>
<comment type="caution">
    <text evidence="2">The sequence shown here is derived from an EMBL/GenBank/DDBJ whole genome shotgun (WGS) entry which is preliminary data.</text>
</comment>
<dbReference type="EMBL" id="SEZJ01000013">
    <property type="protein sequence ID" value="RYU45471.1"/>
    <property type="molecule type" value="Genomic_DNA"/>
</dbReference>
<dbReference type="Proteomes" id="UP000293465">
    <property type="component" value="Unassembled WGS sequence"/>
</dbReference>
<sequence>MCRKDLLRDISNTLINYGFTENDSGASMTYQSNVRYPSIFAGKNDYAHFIVHMPNSTIQVVAKFQESVGTAMEKLGYTAFDAERTDHDAYLVVCGGQELLRDHRALDFLNEKRHIAPKLRALTVHGLSDYLANELRPAAA</sequence>
<evidence type="ECO:0000313" key="2">
    <source>
        <dbReference type="EMBL" id="RYU45471.1"/>
    </source>
</evidence>
<dbReference type="Pfam" id="PF20472">
    <property type="entry name" value="PDDEXK_11"/>
    <property type="match status" value="1"/>
</dbReference>